<name>A0ABC8A687_LACLL</name>
<feature type="domain" description="Amine oxidase" evidence="1">
    <location>
        <begin position="13"/>
        <end position="281"/>
    </location>
</feature>
<dbReference type="PROSITE" id="PS51257">
    <property type="entry name" value="PROKAR_LIPOPROTEIN"/>
    <property type="match status" value="1"/>
</dbReference>
<proteinExistence type="predicted"/>
<dbReference type="Pfam" id="PF01593">
    <property type="entry name" value="Amino_oxidase"/>
    <property type="match status" value="1"/>
</dbReference>
<gene>
    <name evidence="2" type="ORF">NCDO2118_1199</name>
</gene>
<reference evidence="2 3" key="1">
    <citation type="submission" date="2014-07" db="EMBL/GenBank/DDBJ databases">
        <title>Genome sequence of Lactococcus lactis subsp. lactis NCDO 2118, a GABA-producing strain.</title>
        <authorList>
            <person name="Oliveira L.C."/>
            <person name="Saraiva T.D.L."/>
            <person name="Soares S.C."/>
            <person name="Ramos R.T.J."/>
            <person name="Sa P.H.C.G."/>
            <person name="Carneiro A.R."/>
            <person name="Miranda F."/>
            <person name="Freire M."/>
            <person name="Renan W."/>
            <person name="Oliveira A.F.Jr."/>
            <person name="Santos A.R."/>
            <person name="Pinto A.C."/>
            <person name="Souza B.M."/>
            <person name="Castro C.P."/>
            <person name="Diniz C.A.A."/>
            <person name="Rocha C.S."/>
            <person name="Mariano D.C.B."/>
            <person name="Aguiar E.L."/>
            <person name="Folador E.L."/>
            <person name="Barbosa E.G.V."/>
            <person name="Aburjaile F.F."/>
            <person name="Goncalves L.A."/>
            <person name="Guimaraes L.C."/>
            <person name="Azevedo M.S.P."/>
            <person name="Agresti P.C.M."/>
            <person name="Faria R.F."/>
            <person name="Tiwari S."/>
            <person name="Almeida S.S."/>
            <person name="Hassan S.S."/>
            <person name="Pereira V.B."/>
            <person name="Abreu V.A.C."/>
            <person name="Pereira U.P."/>
            <person name="Dorella F.A."/>
            <person name="Carvalho A.F."/>
            <person name="Pereira F.L."/>
            <person name="Leal C.A.G."/>
            <person name="Figueiredo H.C.P."/>
            <person name="Silva A."/>
            <person name="Miyoshi A."/>
            <person name="Azevedo V."/>
        </authorList>
    </citation>
    <scope>NUCLEOTIDE SEQUENCE [LARGE SCALE GENOMIC DNA]</scope>
    <source>
        <strain evidence="2 3">NCDO 2118</strain>
    </source>
</reference>
<protein>
    <submittedName>
        <fullName evidence="2">FAD dependent oxidoreductase</fullName>
    </submittedName>
</protein>
<dbReference type="SUPFAM" id="SSF51905">
    <property type="entry name" value="FAD/NAD(P)-binding domain"/>
    <property type="match status" value="1"/>
</dbReference>
<dbReference type="Proteomes" id="UP000028594">
    <property type="component" value="Chromosome"/>
</dbReference>
<evidence type="ECO:0000259" key="1">
    <source>
        <dbReference type="Pfam" id="PF01593"/>
    </source>
</evidence>
<organism evidence="2 3">
    <name type="scientific">Lactococcus lactis subsp. lactis NCDO 2118</name>
    <dbReference type="NCBI Taxonomy" id="1117941"/>
    <lineage>
        <taxon>Bacteria</taxon>
        <taxon>Bacillati</taxon>
        <taxon>Bacillota</taxon>
        <taxon>Bacilli</taxon>
        <taxon>Lactobacillales</taxon>
        <taxon>Streptococcaceae</taxon>
        <taxon>Lactococcus</taxon>
    </lineage>
</organism>
<evidence type="ECO:0000313" key="3">
    <source>
        <dbReference type="Proteomes" id="UP000028594"/>
    </source>
</evidence>
<dbReference type="EMBL" id="CP009054">
    <property type="protein sequence ID" value="AII12683.1"/>
    <property type="molecule type" value="Genomic_DNA"/>
</dbReference>
<dbReference type="PANTHER" id="PTHR43734">
    <property type="entry name" value="PHYTOENE DESATURASE"/>
    <property type="match status" value="1"/>
</dbReference>
<accession>A0ABC8A687</accession>
<dbReference type="RefSeq" id="WP_038603391.1">
    <property type="nucleotide sequence ID" value="NZ_CP009054.1"/>
</dbReference>
<dbReference type="InterPro" id="IPR002937">
    <property type="entry name" value="Amino_oxidase"/>
</dbReference>
<dbReference type="PRINTS" id="PR00419">
    <property type="entry name" value="ADXRDTASE"/>
</dbReference>
<dbReference type="InterPro" id="IPR036188">
    <property type="entry name" value="FAD/NAD-bd_sf"/>
</dbReference>
<sequence length="501" mass="58041">MNSKKIIIIGSGITGMSVGCYLQMNGYQTEIYEKEPKVGGLCTSWKKGGYTFDDGLTWLVGSGERHIFNKFWKELGVIPTIKFEHDEVYAKVYLKDGTEFNLYSNAEKLRDEFIRFAPEDEELINRIYSAIKVISNSNLNLEKSPELFTYEDFQVFKETAGPYMKTVKEWEIKIKDFAQSFKSQFIRENFKRIFWFNPDTYMAYFILTLAWCDMGSCGYPLNSSIELSEAIQRRYEQLGGKVYLKSPVEEIVVDNNQASGIKIKKGEYKQADLVISACDGYTTIYKMLNGRFVDDDIRFIYDNLKPTQAKIKINLGLNVDRKDMPRYFNLSFSNTIKTSLDIEVDNFQVNTYSNQTFVKNGTSSLTVTINTDYFYWRNLYLNDKKLYRVEKQRIADEVIHVLDSKFRNVDNHIEVIDVATPVTFERYTNNYKGATLGWEKEEHSFINEKKIRKELPNLDNFFMVGHWTLVGGGLPSVMLQARNLAQLICAKDKKVFSAVIS</sequence>
<dbReference type="PANTHER" id="PTHR43734:SF4">
    <property type="entry name" value="AMINE OXIDASE DOMAIN-CONTAINING PROTEIN"/>
    <property type="match status" value="1"/>
</dbReference>
<dbReference type="AlphaFoldDB" id="A0ABC8A687"/>
<evidence type="ECO:0000313" key="2">
    <source>
        <dbReference type="EMBL" id="AII12683.1"/>
    </source>
</evidence>
<dbReference type="KEGG" id="llx:NCDO2118_1199"/>
<dbReference type="Gene3D" id="3.50.50.60">
    <property type="entry name" value="FAD/NAD(P)-binding domain"/>
    <property type="match status" value="2"/>
</dbReference>